<sequence length="208" mass="23780">MCTYSMIPDDDDDEGESPGNVPIADQVWNGKSRSKKDMWRNRSQMVYYKHHDTQNSKFLEIIYSEVKAFALRTTHRTTEQGDLYKRCPIYSCFILGGSLELYQHMLKQHSTDEICGWLDKRMLRLYKLRDNVRKPIKPVPTPVRGGSTQYEIGGSNTPAGETSTHERGKSQILPFTQNTANSAASFKDVFYDLTMKDKLGLTLPSRGD</sequence>
<reference evidence="3" key="1">
    <citation type="submission" date="2003-08" db="EMBL/GenBank/DDBJ databases">
        <authorList>
            <person name="Birren B."/>
            <person name="Nusbaum C."/>
            <person name="Abebe A."/>
            <person name="Abouelleil A."/>
            <person name="Adekoya E."/>
            <person name="Ait-zahra M."/>
            <person name="Allen N."/>
            <person name="Allen T."/>
            <person name="An P."/>
            <person name="Anderson M."/>
            <person name="Anderson S."/>
            <person name="Arachchi H."/>
            <person name="Armbruster J."/>
            <person name="Bachantsang P."/>
            <person name="Baldwin J."/>
            <person name="Barry A."/>
            <person name="Bayul T."/>
            <person name="Blitshsteyn B."/>
            <person name="Bloom T."/>
            <person name="Blye J."/>
            <person name="Boguslavskiy L."/>
            <person name="Borowsky M."/>
            <person name="Boukhgalter B."/>
            <person name="Brunache A."/>
            <person name="Butler J."/>
            <person name="Calixte N."/>
            <person name="Calvo S."/>
            <person name="Camarata J."/>
            <person name="Campo K."/>
            <person name="Chang J."/>
            <person name="Cheshatsang Y."/>
            <person name="Citroen M."/>
            <person name="Collymore A."/>
            <person name="Considine T."/>
            <person name="Cook A."/>
            <person name="Cooke P."/>
            <person name="Corum B."/>
            <person name="Cuomo C."/>
            <person name="David R."/>
            <person name="Dawoe T."/>
            <person name="Degray S."/>
            <person name="Dodge S."/>
            <person name="Dooley K."/>
            <person name="Dorje P."/>
            <person name="Dorjee K."/>
            <person name="Dorris L."/>
            <person name="Duffey N."/>
            <person name="Dupes A."/>
            <person name="Elkins T."/>
            <person name="Engels R."/>
            <person name="Erickson J."/>
            <person name="Farina A."/>
            <person name="Faro S."/>
            <person name="Ferreira P."/>
            <person name="Fischer H."/>
            <person name="Fitzgerald M."/>
            <person name="Foley K."/>
            <person name="Gage D."/>
            <person name="Galagan J."/>
            <person name="Gearin G."/>
            <person name="Gnerre S."/>
            <person name="Gnirke A."/>
            <person name="Goyette A."/>
            <person name="Graham J."/>
            <person name="Grandbois E."/>
            <person name="Gyaltsen K."/>
            <person name="Hafez N."/>
            <person name="Hagopian D."/>
            <person name="Hagos B."/>
            <person name="Hall J."/>
            <person name="Hatcher B."/>
            <person name="Heller A."/>
            <person name="Higgins H."/>
            <person name="Honan T."/>
            <person name="Horn A."/>
            <person name="Houde N."/>
            <person name="Hughes L."/>
            <person name="Hulme W."/>
            <person name="Husby E."/>
            <person name="Iliev I."/>
            <person name="Jaffe D."/>
            <person name="Jones C."/>
            <person name="Kamal M."/>
            <person name="Kamat A."/>
            <person name="Kamvysselis M."/>
            <person name="Karlsson E."/>
            <person name="Kells C."/>
            <person name="Kieu A."/>
            <person name="Kisner P."/>
            <person name="Kodira C."/>
            <person name="Kulbokas E."/>
            <person name="Labutti K."/>
            <person name="Lama D."/>
            <person name="Landers T."/>
            <person name="Leger J."/>
            <person name="Levine S."/>
            <person name="Lewis D."/>
            <person name="Lewis T."/>
            <person name="Lindblad-toh K."/>
            <person name="Liu X."/>
            <person name="Lokyitsang T."/>
            <person name="Lokyitsang Y."/>
            <person name="Lucien O."/>
            <person name="Lui A."/>
            <person name="Ma L.J."/>
            <person name="Mabbitt R."/>
            <person name="Macdonald J."/>
            <person name="Maclean C."/>
            <person name="Major J."/>
            <person name="Manning J."/>
            <person name="Marabella R."/>
            <person name="Maru K."/>
            <person name="Matthews C."/>
            <person name="Mauceli E."/>
            <person name="Mccarthy M."/>
            <person name="Mcdonough S."/>
            <person name="Mcghee T."/>
            <person name="Meldrim J."/>
            <person name="Meneus L."/>
            <person name="Mesirov J."/>
            <person name="Mihalev A."/>
            <person name="Mihova T."/>
            <person name="Mikkelsen T."/>
            <person name="Mlenga V."/>
            <person name="Moru K."/>
            <person name="Mozes J."/>
            <person name="Mulrain L."/>
            <person name="Munson G."/>
            <person name="Naylor J."/>
            <person name="Newes C."/>
            <person name="Nguyen C."/>
            <person name="Nguyen N."/>
            <person name="Nguyen T."/>
            <person name="Nicol R."/>
            <person name="Nielsen C."/>
            <person name="Nizzari M."/>
            <person name="Norbu C."/>
            <person name="Norbu N."/>
            <person name="O'donnell P."/>
            <person name="Okoawo O."/>
            <person name="O'leary S."/>
            <person name="Omotosho B."/>
            <person name="O'neill K."/>
            <person name="Osman S."/>
            <person name="Parker S."/>
            <person name="Perrin D."/>
            <person name="Phunkhang P."/>
            <person name="Piqani B."/>
            <person name="Purcell S."/>
            <person name="Rachupka T."/>
            <person name="Ramasamy U."/>
            <person name="Rameau R."/>
            <person name="Ray V."/>
            <person name="Raymond C."/>
            <person name="Retta R."/>
            <person name="Richardson S."/>
            <person name="Rise C."/>
            <person name="Rodriguez J."/>
            <person name="Rogers J."/>
            <person name="Rogov P."/>
            <person name="Rutman M."/>
            <person name="Schupbach R."/>
            <person name="Seaman C."/>
            <person name="Settipalli S."/>
            <person name="Sharpe T."/>
            <person name="Sheridan J."/>
            <person name="Sherpa N."/>
            <person name="Shi J."/>
            <person name="Smirnov S."/>
            <person name="Smith C."/>
            <person name="Sougnez C."/>
            <person name="Spencer B."/>
            <person name="Stalker J."/>
            <person name="Stange-thomann N."/>
            <person name="Stavropoulos S."/>
            <person name="Stetson K."/>
            <person name="Stone C."/>
            <person name="Stone S."/>
            <person name="Stubbs M."/>
            <person name="Talamas J."/>
            <person name="Tchuinga P."/>
            <person name="Tenzing P."/>
            <person name="Tesfaye S."/>
            <person name="Theodore J."/>
            <person name="Thoulutsang Y."/>
            <person name="Topham K."/>
            <person name="Towey S."/>
            <person name="Tsamla T."/>
            <person name="Tsomo N."/>
            <person name="Vallee D."/>
            <person name="Vassiliev H."/>
            <person name="Venkataraman V."/>
            <person name="Vinson J."/>
            <person name="Vo A."/>
            <person name="Wade C."/>
            <person name="Wang S."/>
            <person name="Wangchuk T."/>
            <person name="Wangdi T."/>
            <person name="Whittaker C."/>
            <person name="Wilkinson J."/>
            <person name="Wu Y."/>
            <person name="Wyman D."/>
            <person name="Yadav S."/>
            <person name="Yang S."/>
            <person name="Yang X."/>
            <person name="Yeager S."/>
            <person name="Yee E."/>
            <person name="Young G."/>
            <person name="Zainoun J."/>
            <person name="Zembeck L."/>
            <person name="Zimmer A."/>
            <person name="Zody M."/>
            <person name="Lander E."/>
        </authorList>
    </citation>
    <scope>NUCLEOTIDE SEQUENCE [LARGE SCALE GENOMIC DNA]</scope>
</reference>
<reference evidence="2" key="2">
    <citation type="submission" date="2025-08" db="UniProtKB">
        <authorList>
            <consortium name="Ensembl"/>
        </authorList>
    </citation>
    <scope>IDENTIFICATION</scope>
</reference>
<dbReference type="HOGENOM" id="CLU_1323504_0_0_1"/>
<evidence type="ECO:0000313" key="2">
    <source>
        <dbReference type="Ensembl" id="ENSCSAVP00000002614.1"/>
    </source>
</evidence>
<evidence type="ECO:0000256" key="1">
    <source>
        <dbReference type="SAM" id="MobiDB-lite"/>
    </source>
</evidence>
<name>H2YBB6_CIOSA</name>
<organism evidence="2 3">
    <name type="scientific">Ciona savignyi</name>
    <name type="common">Pacific transparent sea squirt</name>
    <dbReference type="NCBI Taxonomy" id="51511"/>
    <lineage>
        <taxon>Eukaryota</taxon>
        <taxon>Metazoa</taxon>
        <taxon>Chordata</taxon>
        <taxon>Tunicata</taxon>
        <taxon>Ascidiacea</taxon>
        <taxon>Phlebobranchia</taxon>
        <taxon>Cionidae</taxon>
        <taxon>Ciona</taxon>
    </lineage>
</organism>
<reference evidence="2" key="3">
    <citation type="submission" date="2025-09" db="UniProtKB">
        <authorList>
            <consortium name="Ensembl"/>
        </authorList>
    </citation>
    <scope>IDENTIFICATION</scope>
</reference>
<protein>
    <submittedName>
        <fullName evidence="2">Uncharacterized protein</fullName>
    </submittedName>
</protein>
<proteinExistence type="predicted"/>
<dbReference type="Ensembl" id="ENSCSAVT00000002655.1">
    <property type="protein sequence ID" value="ENSCSAVP00000002614.1"/>
    <property type="gene ID" value="ENSCSAVG00000001547.1"/>
</dbReference>
<feature type="region of interest" description="Disordered" evidence="1">
    <location>
        <begin position="137"/>
        <end position="168"/>
    </location>
</feature>
<keyword evidence="3" id="KW-1185">Reference proteome</keyword>
<dbReference type="Proteomes" id="UP000007875">
    <property type="component" value="Unassembled WGS sequence"/>
</dbReference>
<feature type="compositionally biased region" description="Polar residues" evidence="1">
    <location>
        <begin position="146"/>
        <end position="162"/>
    </location>
</feature>
<feature type="region of interest" description="Disordered" evidence="1">
    <location>
        <begin position="1"/>
        <end position="26"/>
    </location>
</feature>
<dbReference type="AlphaFoldDB" id="H2YBB6"/>
<accession>H2YBB6</accession>
<evidence type="ECO:0000313" key="3">
    <source>
        <dbReference type="Proteomes" id="UP000007875"/>
    </source>
</evidence>